<dbReference type="PANTHER" id="PTHR10546:SF2">
    <property type="entry name" value="SODIUM CHANNEL SUBUNIT BETA-1"/>
    <property type="match status" value="1"/>
</dbReference>
<evidence type="ECO:0000256" key="5">
    <source>
        <dbReference type="ARBA" id="ARBA00022475"/>
    </source>
</evidence>
<dbReference type="GO" id="GO:0044325">
    <property type="term" value="F:transmembrane transporter binding"/>
    <property type="evidence" value="ECO:0007669"/>
    <property type="project" value="TreeGrafter"/>
</dbReference>
<feature type="chain" id="PRO_5021288327" description="Sodium channel regulatory subunit beta-1" evidence="20">
    <location>
        <begin position="19"/>
        <end position="172"/>
    </location>
</feature>
<accession>A0A4Z2HQ60</accession>
<evidence type="ECO:0000256" key="2">
    <source>
        <dbReference type="ARBA" id="ARBA00004484"/>
    </source>
</evidence>
<organism evidence="22 23">
    <name type="scientific">Liparis tanakae</name>
    <name type="common">Tanaka's snailfish</name>
    <dbReference type="NCBI Taxonomy" id="230148"/>
    <lineage>
        <taxon>Eukaryota</taxon>
        <taxon>Metazoa</taxon>
        <taxon>Chordata</taxon>
        <taxon>Craniata</taxon>
        <taxon>Vertebrata</taxon>
        <taxon>Euteleostomi</taxon>
        <taxon>Actinopterygii</taxon>
        <taxon>Neopterygii</taxon>
        <taxon>Teleostei</taxon>
        <taxon>Neoteleostei</taxon>
        <taxon>Acanthomorphata</taxon>
        <taxon>Eupercaria</taxon>
        <taxon>Perciformes</taxon>
        <taxon>Cottioidei</taxon>
        <taxon>Cottales</taxon>
        <taxon>Liparidae</taxon>
        <taxon>Liparis</taxon>
    </lineage>
</organism>
<evidence type="ECO:0000256" key="10">
    <source>
        <dbReference type="ARBA" id="ARBA00023065"/>
    </source>
</evidence>
<evidence type="ECO:0000256" key="16">
    <source>
        <dbReference type="ARBA" id="ARBA00023319"/>
    </source>
</evidence>
<reference evidence="22 23" key="1">
    <citation type="submission" date="2019-03" db="EMBL/GenBank/DDBJ databases">
        <title>First draft genome of Liparis tanakae, snailfish: a comprehensive survey of snailfish specific genes.</title>
        <authorList>
            <person name="Kim W."/>
            <person name="Song I."/>
            <person name="Jeong J.-H."/>
            <person name="Kim D."/>
            <person name="Kim S."/>
            <person name="Ryu S."/>
            <person name="Song J.Y."/>
            <person name="Lee S.K."/>
        </authorList>
    </citation>
    <scope>NUCLEOTIDE SEQUENCE [LARGE SCALE GENOMIC DNA]</scope>
    <source>
        <tissue evidence="22">Muscle</tissue>
    </source>
</reference>
<comment type="subcellular location">
    <subcellularLocation>
        <location evidence="1">Cell membrane</location>
        <topology evidence="1">Single-pass type I membrane protein</topology>
    </subcellularLocation>
    <subcellularLocation>
        <location evidence="3">Cell projection</location>
        <location evidence="3">Axon</location>
    </subcellularLocation>
    <subcellularLocation>
        <location evidence="2">Perikaryon</location>
    </subcellularLocation>
</comment>
<dbReference type="SUPFAM" id="SSF48726">
    <property type="entry name" value="Immunoglobulin"/>
    <property type="match status" value="1"/>
</dbReference>
<dbReference type="Gene3D" id="2.60.40.10">
    <property type="entry name" value="Immunoglobulins"/>
    <property type="match status" value="1"/>
</dbReference>
<keyword evidence="5" id="KW-1003">Cell membrane</keyword>
<dbReference type="InterPro" id="IPR036179">
    <property type="entry name" value="Ig-like_dom_sf"/>
</dbReference>
<keyword evidence="22" id="KW-0407">Ion channel</keyword>
<dbReference type="GO" id="GO:0030424">
    <property type="term" value="C:axon"/>
    <property type="evidence" value="ECO:0007669"/>
    <property type="project" value="UniProtKB-SubCell"/>
</dbReference>
<dbReference type="GO" id="GO:0034220">
    <property type="term" value="P:monoatomic ion transmembrane transport"/>
    <property type="evidence" value="ECO:0007669"/>
    <property type="project" value="UniProtKB-KW"/>
</dbReference>
<evidence type="ECO:0000256" key="13">
    <source>
        <dbReference type="ARBA" id="ARBA00023180"/>
    </source>
</evidence>
<dbReference type="GO" id="GO:0086002">
    <property type="term" value="P:cardiac muscle cell action potential involved in contraction"/>
    <property type="evidence" value="ECO:0007669"/>
    <property type="project" value="TreeGrafter"/>
</dbReference>
<keyword evidence="7 20" id="KW-0732">Signal</keyword>
<keyword evidence="12" id="KW-1015">Disulfide bond</keyword>
<dbReference type="Proteomes" id="UP000314294">
    <property type="component" value="Unassembled WGS sequence"/>
</dbReference>
<dbReference type="GO" id="GO:0001518">
    <property type="term" value="C:voltage-gated sodium channel complex"/>
    <property type="evidence" value="ECO:0007669"/>
    <property type="project" value="InterPro"/>
</dbReference>
<evidence type="ECO:0000256" key="18">
    <source>
        <dbReference type="ARBA" id="ARBA00045714"/>
    </source>
</evidence>
<dbReference type="GO" id="GO:0019871">
    <property type="term" value="F:sodium channel inhibitor activity"/>
    <property type="evidence" value="ECO:0007669"/>
    <property type="project" value="TreeGrafter"/>
</dbReference>
<comment type="caution">
    <text evidence="22">The sequence shown here is derived from an EMBL/GenBank/DDBJ whole genome shotgun (WGS) entry which is preliminary data.</text>
</comment>
<dbReference type="Pfam" id="PF07686">
    <property type="entry name" value="V-set"/>
    <property type="match status" value="1"/>
</dbReference>
<feature type="domain" description="Immunoglobulin V-set" evidence="21">
    <location>
        <begin position="41"/>
        <end position="99"/>
    </location>
</feature>
<dbReference type="InterPro" id="IPR013106">
    <property type="entry name" value="Ig_V-set"/>
</dbReference>
<evidence type="ECO:0000256" key="12">
    <source>
        <dbReference type="ARBA" id="ARBA00023157"/>
    </source>
</evidence>
<evidence type="ECO:0000256" key="6">
    <source>
        <dbReference type="ARBA" id="ARBA00022692"/>
    </source>
</evidence>
<feature type="signal peptide" evidence="20">
    <location>
        <begin position="1"/>
        <end position="18"/>
    </location>
</feature>
<keyword evidence="4" id="KW-0813">Transport</keyword>
<keyword evidence="23" id="KW-1185">Reference proteome</keyword>
<dbReference type="EMBL" id="SRLO01000199">
    <property type="protein sequence ID" value="TNN67750.1"/>
    <property type="molecule type" value="Genomic_DNA"/>
</dbReference>
<dbReference type="OrthoDB" id="8868224at2759"/>
<dbReference type="GO" id="GO:0043204">
    <property type="term" value="C:perikaryon"/>
    <property type="evidence" value="ECO:0007669"/>
    <property type="project" value="UniProtKB-SubCell"/>
</dbReference>
<evidence type="ECO:0000256" key="20">
    <source>
        <dbReference type="SAM" id="SignalP"/>
    </source>
</evidence>
<evidence type="ECO:0000256" key="1">
    <source>
        <dbReference type="ARBA" id="ARBA00004251"/>
    </source>
</evidence>
<evidence type="ECO:0000256" key="14">
    <source>
        <dbReference type="ARBA" id="ARBA00023201"/>
    </source>
</evidence>
<evidence type="ECO:0000256" key="15">
    <source>
        <dbReference type="ARBA" id="ARBA00023273"/>
    </source>
</evidence>
<keyword evidence="9" id="KW-0915">Sodium</keyword>
<evidence type="ECO:0000313" key="22">
    <source>
        <dbReference type="EMBL" id="TNN67750.1"/>
    </source>
</evidence>
<evidence type="ECO:0000259" key="21">
    <source>
        <dbReference type="Pfam" id="PF07686"/>
    </source>
</evidence>
<evidence type="ECO:0000256" key="3">
    <source>
        <dbReference type="ARBA" id="ARBA00004489"/>
    </source>
</evidence>
<evidence type="ECO:0000256" key="9">
    <source>
        <dbReference type="ARBA" id="ARBA00023053"/>
    </source>
</evidence>
<dbReference type="InterPro" id="IPR013783">
    <property type="entry name" value="Ig-like_fold"/>
</dbReference>
<evidence type="ECO:0000256" key="7">
    <source>
        <dbReference type="ARBA" id="ARBA00022729"/>
    </source>
</evidence>
<keyword evidence="14" id="KW-0739">Sodium transport</keyword>
<keyword evidence="11" id="KW-0472">Membrane</keyword>
<dbReference type="GO" id="GO:0006814">
    <property type="term" value="P:sodium ion transport"/>
    <property type="evidence" value="ECO:0007669"/>
    <property type="project" value="UniProtKB-KW"/>
</dbReference>
<dbReference type="PANTHER" id="PTHR10546">
    <property type="entry name" value="SODIUM CHANNEL SUBUNIT BETA-1 AND 3"/>
    <property type="match status" value="1"/>
</dbReference>
<sequence length="172" mass="19677">MSAGQELLLLLLPAALLALQERRHVTDSSPPASLCMSPPRVYTYKNRSFNITDQRFSDRVHWNGSKNTEDLQDGSIFILNVTFNDSGTYLCEFNRTLKYLNFKYQTYNKKMIVMRVVPRRTRGLASILSEVMMYVSIIGLQVKEVCANFFQIPSSMSLSSPRDGHPVILFTR</sequence>
<comment type="function">
    <text evidence="18">Regulatory subunit of multiple voltage-gated sodium (Nav) channels directly mediating the depolarization of excitable membranes. Navs, also called VGSCs (voltage-gated sodium channels) or VDSCs (voltage-dependent sodium channels), operate by switching between closed and open conformations depending on the voltage difference across the membrane. In the open conformation they allow Na(+) ions to selectively pass through the pore, along their electrochemical gradient. The influx of Na+ ions provokes membrane depolarization, initiating the propagation of electrical signals throughout cells and tissues. The accessory beta subunits participate in localization and functional modulation of the Nav channels. Modulates the activity of SCN1A/Nav1.1, SCN2A/Nav1.2, SCN3A/Nav1.3, SCN4A/Nav1.4, SCN5A/Nav1.5, SCN8A/Nav1.6, SCN9A/Nav1.7 and SCN10A/Nav1.8.</text>
</comment>
<keyword evidence="16" id="KW-0393">Immunoglobulin domain</keyword>
<keyword evidence="13" id="KW-0325">Glycoprotein</keyword>
<proteinExistence type="inferred from homology"/>
<protein>
    <recommendedName>
        <fullName evidence="19">Sodium channel regulatory subunit beta-1</fullName>
    </recommendedName>
</protein>
<gene>
    <name evidence="22" type="primary">SCN1B_0</name>
    <name evidence="22" type="ORF">EYF80_022066</name>
</gene>
<keyword evidence="6" id="KW-0812">Transmembrane</keyword>
<evidence type="ECO:0000256" key="4">
    <source>
        <dbReference type="ARBA" id="ARBA00022448"/>
    </source>
</evidence>
<name>A0A4Z2HQ60_9TELE</name>
<dbReference type="GO" id="GO:0086091">
    <property type="term" value="P:regulation of heart rate by cardiac conduction"/>
    <property type="evidence" value="ECO:0007669"/>
    <property type="project" value="TreeGrafter"/>
</dbReference>
<comment type="similarity">
    <text evidence="17">Belongs to the sodium channel auxiliary subunit SCN1B (TC 8.A.17) family.</text>
</comment>
<keyword evidence="8" id="KW-1133">Transmembrane helix</keyword>
<evidence type="ECO:0000256" key="17">
    <source>
        <dbReference type="ARBA" id="ARBA00024210"/>
    </source>
</evidence>
<evidence type="ECO:0000256" key="8">
    <source>
        <dbReference type="ARBA" id="ARBA00022989"/>
    </source>
</evidence>
<keyword evidence="10" id="KW-0406">Ion transport</keyword>
<evidence type="ECO:0000313" key="23">
    <source>
        <dbReference type="Proteomes" id="UP000314294"/>
    </source>
</evidence>
<evidence type="ECO:0000256" key="11">
    <source>
        <dbReference type="ARBA" id="ARBA00023136"/>
    </source>
</evidence>
<evidence type="ECO:0000256" key="19">
    <source>
        <dbReference type="ARBA" id="ARBA00047180"/>
    </source>
</evidence>
<keyword evidence="15" id="KW-0966">Cell projection</keyword>
<dbReference type="AlphaFoldDB" id="A0A4Z2HQ60"/>
<dbReference type="InterPro" id="IPR027098">
    <property type="entry name" value="Na_channel_b1/b3"/>
</dbReference>